<dbReference type="Gene3D" id="3.40.50.720">
    <property type="entry name" value="NAD(P)-binding Rossmann-like Domain"/>
    <property type="match status" value="1"/>
</dbReference>
<dbReference type="PANTHER" id="PTHR43318:SF1">
    <property type="entry name" value="POLYSACCHARIDE BIOSYNTHESIS PROTEIN EPSC-RELATED"/>
    <property type="match status" value="1"/>
</dbReference>
<gene>
    <name evidence="3" type="ORF">COV54_01180</name>
</gene>
<evidence type="ECO:0000256" key="1">
    <source>
        <dbReference type="ARBA" id="ARBA00007430"/>
    </source>
</evidence>
<evidence type="ECO:0000259" key="2">
    <source>
        <dbReference type="Pfam" id="PF02719"/>
    </source>
</evidence>
<evidence type="ECO:0000313" key="3">
    <source>
        <dbReference type="EMBL" id="PIR07421.1"/>
    </source>
</evidence>
<dbReference type="SUPFAM" id="SSF51735">
    <property type="entry name" value="NAD(P)-binding Rossmann-fold domains"/>
    <property type="match status" value="1"/>
</dbReference>
<comment type="caution">
    <text evidence="3">The sequence shown here is derived from an EMBL/GenBank/DDBJ whole genome shotgun (WGS) entry which is preliminary data.</text>
</comment>
<reference evidence="3 4" key="1">
    <citation type="submission" date="2017-09" db="EMBL/GenBank/DDBJ databases">
        <title>Depth-based differentiation of microbial function through sediment-hosted aquifers and enrichment of novel symbionts in the deep terrestrial subsurface.</title>
        <authorList>
            <person name="Probst A.J."/>
            <person name="Ladd B."/>
            <person name="Jarett J.K."/>
            <person name="Geller-Mcgrath D.E."/>
            <person name="Sieber C.M."/>
            <person name="Emerson J.B."/>
            <person name="Anantharaman K."/>
            <person name="Thomas B.C."/>
            <person name="Malmstrom R."/>
            <person name="Stieglmeier M."/>
            <person name="Klingl A."/>
            <person name="Woyke T."/>
            <person name="Ryan C.M."/>
            <person name="Banfield J.F."/>
        </authorList>
    </citation>
    <scope>NUCLEOTIDE SEQUENCE [LARGE SCALE GENOMIC DNA]</scope>
    <source>
        <strain evidence="3">CG11_big_fil_rev_8_21_14_0_20_38_23</strain>
    </source>
</reference>
<dbReference type="InterPro" id="IPR036291">
    <property type="entry name" value="NAD(P)-bd_dom_sf"/>
</dbReference>
<sequence>SEACLLVLQAGTMGKGGEVFVLDMGSPIKILDLAKELIRLSGLEPDKDIPIVYTEPRPGEKLFEELLTAEEGTVATQNQKIFVANLSKVDEEELNTGLDKLKKAADNGEKDAIIKTLKELIPNYKNGK</sequence>
<evidence type="ECO:0000313" key="4">
    <source>
        <dbReference type="Proteomes" id="UP000228867"/>
    </source>
</evidence>
<comment type="similarity">
    <text evidence="1">Belongs to the polysaccharide synthase family.</text>
</comment>
<dbReference type="AlphaFoldDB" id="A0A2H0NEV9"/>
<dbReference type="PANTHER" id="PTHR43318">
    <property type="entry name" value="UDP-N-ACETYLGLUCOSAMINE 4,6-DEHYDRATASE"/>
    <property type="match status" value="1"/>
</dbReference>
<organism evidence="3 4">
    <name type="scientific">Candidatus Jorgensenbacteria bacterium CG11_big_fil_rev_8_21_14_0_20_38_23</name>
    <dbReference type="NCBI Taxonomy" id="1974594"/>
    <lineage>
        <taxon>Bacteria</taxon>
        <taxon>Candidatus Joergenseniibacteriota</taxon>
    </lineage>
</organism>
<feature type="non-terminal residue" evidence="3">
    <location>
        <position position="1"/>
    </location>
</feature>
<proteinExistence type="inferred from homology"/>
<dbReference type="InterPro" id="IPR003869">
    <property type="entry name" value="Polysac_CapD-like"/>
</dbReference>
<dbReference type="Pfam" id="PF02719">
    <property type="entry name" value="Polysacc_synt_2"/>
    <property type="match status" value="1"/>
</dbReference>
<feature type="domain" description="Polysaccharide biosynthesis protein CapD-like" evidence="2">
    <location>
        <begin position="2"/>
        <end position="84"/>
    </location>
</feature>
<dbReference type="Proteomes" id="UP000228867">
    <property type="component" value="Unassembled WGS sequence"/>
</dbReference>
<protein>
    <submittedName>
        <fullName evidence="3">Polysaccharide biosynthesis protein</fullName>
    </submittedName>
</protein>
<accession>A0A2H0NEV9</accession>
<dbReference type="EMBL" id="PCWR01000028">
    <property type="protein sequence ID" value="PIR07421.1"/>
    <property type="molecule type" value="Genomic_DNA"/>
</dbReference>
<name>A0A2H0NEV9_9BACT</name>
<dbReference type="InterPro" id="IPR051203">
    <property type="entry name" value="Polysaccharide_Synthase-Rel"/>
</dbReference>